<evidence type="ECO:0000256" key="4">
    <source>
        <dbReference type="ARBA" id="ARBA00023163"/>
    </source>
</evidence>
<keyword evidence="8" id="KW-1185">Reference proteome</keyword>
<dbReference type="InterPro" id="IPR007219">
    <property type="entry name" value="XnlR_reg_dom"/>
</dbReference>
<name>A0A433QBD4_9FUNG</name>
<evidence type="ECO:0000313" key="7">
    <source>
        <dbReference type="EMBL" id="RUS27093.1"/>
    </source>
</evidence>
<evidence type="ECO:0000256" key="5">
    <source>
        <dbReference type="ARBA" id="ARBA00023242"/>
    </source>
</evidence>
<evidence type="ECO:0000256" key="3">
    <source>
        <dbReference type="ARBA" id="ARBA00023015"/>
    </source>
</evidence>
<reference evidence="7 8" key="1">
    <citation type="journal article" date="2018" name="New Phytol.">
        <title>Phylogenomics of Endogonaceae and evolution of mycorrhizas within Mucoromycota.</title>
        <authorList>
            <person name="Chang Y."/>
            <person name="Desiro A."/>
            <person name="Na H."/>
            <person name="Sandor L."/>
            <person name="Lipzen A."/>
            <person name="Clum A."/>
            <person name="Barry K."/>
            <person name="Grigoriev I.V."/>
            <person name="Martin F.M."/>
            <person name="Stajich J.E."/>
            <person name="Smith M.E."/>
            <person name="Bonito G."/>
            <person name="Spatafora J.W."/>
        </authorList>
    </citation>
    <scope>NUCLEOTIDE SEQUENCE [LARGE SCALE GENOMIC DNA]</scope>
    <source>
        <strain evidence="7 8">AD002</strain>
    </source>
</reference>
<dbReference type="GO" id="GO:0000981">
    <property type="term" value="F:DNA-binding transcription factor activity, RNA polymerase II-specific"/>
    <property type="evidence" value="ECO:0007669"/>
    <property type="project" value="InterPro"/>
</dbReference>
<keyword evidence="3" id="KW-0805">Transcription regulation</keyword>
<protein>
    <submittedName>
        <fullName evidence="7">Fungal-specific transcription factor domain-containing protein</fullName>
    </submittedName>
</protein>
<dbReference type="SMART" id="SM00066">
    <property type="entry name" value="GAL4"/>
    <property type="match status" value="1"/>
</dbReference>
<proteinExistence type="predicted"/>
<dbReference type="Proteomes" id="UP000274822">
    <property type="component" value="Unassembled WGS sequence"/>
</dbReference>
<keyword evidence="5" id="KW-0539">Nucleus</keyword>
<dbReference type="CDD" id="cd12148">
    <property type="entry name" value="fungal_TF_MHR"/>
    <property type="match status" value="1"/>
</dbReference>
<dbReference type="Pfam" id="PF00172">
    <property type="entry name" value="Zn_clus"/>
    <property type="match status" value="1"/>
</dbReference>
<dbReference type="Pfam" id="PF04082">
    <property type="entry name" value="Fungal_trans"/>
    <property type="match status" value="1"/>
</dbReference>
<keyword evidence="4" id="KW-0804">Transcription</keyword>
<organism evidence="7 8">
    <name type="scientific">Jimgerdemannia flammicorona</name>
    <dbReference type="NCBI Taxonomy" id="994334"/>
    <lineage>
        <taxon>Eukaryota</taxon>
        <taxon>Fungi</taxon>
        <taxon>Fungi incertae sedis</taxon>
        <taxon>Mucoromycota</taxon>
        <taxon>Mucoromycotina</taxon>
        <taxon>Endogonomycetes</taxon>
        <taxon>Endogonales</taxon>
        <taxon>Endogonaceae</taxon>
        <taxon>Jimgerdemannia</taxon>
    </lineage>
</organism>
<dbReference type="GO" id="GO:0006351">
    <property type="term" value="P:DNA-templated transcription"/>
    <property type="evidence" value="ECO:0007669"/>
    <property type="project" value="InterPro"/>
</dbReference>
<gene>
    <name evidence="7" type="ORF">BC938DRAFT_483725</name>
</gene>
<dbReference type="GO" id="GO:0003677">
    <property type="term" value="F:DNA binding"/>
    <property type="evidence" value="ECO:0007669"/>
    <property type="project" value="InterPro"/>
</dbReference>
<dbReference type="InterPro" id="IPR001138">
    <property type="entry name" value="Zn2Cys6_DnaBD"/>
</dbReference>
<dbReference type="InterPro" id="IPR050815">
    <property type="entry name" value="TF_fung"/>
</dbReference>
<accession>A0A433QBD4</accession>
<evidence type="ECO:0000256" key="1">
    <source>
        <dbReference type="ARBA" id="ARBA00004123"/>
    </source>
</evidence>
<comment type="subcellular location">
    <subcellularLocation>
        <location evidence="1">Nucleus</location>
    </subcellularLocation>
</comment>
<dbReference type="PROSITE" id="PS50048">
    <property type="entry name" value="ZN2_CY6_FUNGAL_2"/>
    <property type="match status" value="1"/>
</dbReference>
<comment type="caution">
    <text evidence="7">The sequence shown here is derived from an EMBL/GenBank/DDBJ whole genome shotgun (WGS) entry which is preliminary data.</text>
</comment>
<dbReference type="PANTHER" id="PTHR47338:SF16">
    <property type="entry name" value="TRANSCRIPTION FACTOR, PUTATIVE (AFU_ORTHOLOGUE AFUA_2G09360)-RELATED"/>
    <property type="match status" value="1"/>
</dbReference>
<dbReference type="Gene3D" id="4.10.240.10">
    <property type="entry name" value="Zn(2)-C6 fungal-type DNA-binding domain"/>
    <property type="match status" value="1"/>
</dbReference>
<dbReference type="EMBL" id="RBNJ01009056">
    <property type="protein sequence ID" value="RUS27093.1"/>
    <property type="molecule type" value="Genomic_DNA"/>
</dbReference>
<evidence type="ECO:0000313" key="8">
    <source>
        <dbReference type="Proteomes" id="UP000274822"/>
    </source>
</evidence>
<dbReference type="SUPFAM" id="SSF57701">
    <property type="entry name" value="Zn2/Cys6 DNA-binding domain"/>
    <property type="match status" value="1"/>
</dbReference>
<dbReference type="InterPro" id="IPR036864">
    <property type="entry name" value="Zn2-C6_fun-type_DNA-bd_sf"/>
</dbReference>
<dbReference type="PANTHER" id="PTHR47338">
    <property type="entry name" value="ZN(II)2CYS6 TRANSCRIPTION FACTOR (EUROFUNG)-RELATED"/>
    <property type="match status" value="1"/>
</dbReference>
<evidence type="ECO:0000259" key="6">
    <source>
        <dbReference type="PROSITE" id="PS50048"/>
    </source>
</evidence>
<dbReference type="GO" id="GO:0005634">
    <property type="term" value="C:nucleus"/>
    <property type="evidence" value="ECO:0007669"/>
    <property type="project" value="UniProtKB-SubCell"/>
</dbReference>
<keyword evidence="2" id="KW-0479">Metal-binding</keyword>
<sequence>MSLLTSAQKSCSTCKVQRRHCDKATPSCSRCKRIHAVCVYPDDAPTLADYTAAVTVLLERSADLRTKVHLLKDGRNAVDAADGTAGEVAGKTTKIEARRTEKKRKLGEALAILQASVAEIKMEMDQMDSENAERANPKQLTTGKLRSDVTQLKQTLWRLWPRNKDGDVTFETNARSLGEFYHALCQVAGPTISPHIDSRNTISDVFQSDDDDRRSVAKSTGFGTVRLMTFTWFMHLNEIPPQPPAINTNGPQLVERSIVIPFLDRHCCNMLRIDFFDKPRFLRRYEAGAISRLLIASICTLSLCYAIPAHYCHGENDLTGSFDMADAYYARGRELLSESFDDPNLQTVQAVAMLGYYTAGRCFNFHLSKKYTDLCLRMAYSLGLHQLSDASVLHHDPDEIEEMRATWFFIYYSDFLGSLFCARIPLDDSKVRLDPPRDLPHSDPSTRVIRQFWGHFVKLVVVWKRVIPHTLAMDYDPDHPVTVLLEHDLLQYYESLPSVWQYNKTVGYDISPPLFIKALVLLKLHVGIVRFFFVKPFIDSLNAKDIKGVWEGSVTAEKIDVIRRHCEKVFRTACELSYFCRVLAFRLGQGCYQPKWVAHLASMALGKLLKLVEEDNVGEERANSPSALRRAVEWNLRWNLSLTKWTAGYSHNIESGRMYADETENICRSIGVDVLDLPREEEDCEERDEEEREEVERAVRNLMEALSPVKAE</sequence>
<feature type="domain" description="Zn(2)-C6 fungal-type" evidence="6">
    <location>
        <begin position="10"/>
        <end position="40"/>
    </location>
</feature>
<dbReference type="GO" id="GO:0008270">
    <property type="term" value="F:zinc ion binding"/>
    <property type="evidence" value="ECO:0007669"/>
    <property type="project" value="InterPro"/>
</dbReference>
<dbReference type="PROSITE" id="PS00463">
    <property type="entry name" value="ZN2_CY6_FUNGAL_1"/>
    <property type="match status" value="1"/>
</dbReference>
<evidence type="ECO:0000256" key="2">
    <source>
        <dbReference type="ARBA" id="ARBA00022723"/>
    </source>
</evidence>
<dbReference type="CDD" id="cd00067">
    <property type="entry name" value="GAL4"/>
    <property type="match status" value="1"/>
</dbReference>
<dbReference type="AlphaFoldDB" id="A0A433QBD4"/>